<reference evidence="7 8" key="1">
    <citation type="submission" date="2016-07" db="EMBL/GenBank/DDBJ databases">
        <title>Characterization of isolates of Eisenbergiella tayi derived from blood cultures, using whole genome sequencing.</title>
        <authorList>
            <person name="Burdz T."/>
            <person name="Wiebe D."/>
            <person name="Huynh C."/>
            <person name="Bernard K."/>
        </authorList>
    </citation>
    <scope>NUCLEOTIDE SEQUENCE [LARGE SCALE GENOMIC DNA]</scope>
    <source>
        <strain evidence="5 7">NML 110608</strain>
        <strain evidence="6 8">NML 120489</strain>
    </source>
</reference>
<sequence>MITEITGAMKNMVKFKYITTVLVCSLCMTSASACGSPKQENIDQGMQLIQQLQYEESLNFFDAALLDKENAQMSYRGQGLAYMGLTQYEKAVECLEKALTYSDAKLGEIDFDINYYLATAYYKQGELDKAKAVYESITALRPKEKTAYYLKGVVEIEQGDQEAAQADFDRAVEIDPEDYDMRINIFCSCSENGLQELGEGYLQAVLDSKDKKLTDYNRGRMNYYLGDYNNARNSLEKAKDSNGGVDVVRLLGQTYEKLGDNNYAASVYSNFLSTTPDAQIYNQLGLCNLKTGDYEAALNAFQSGLAIEGNQLMQVLSFNEIVAYEYLGDFKQATVLMQKYLSTYPDDEKALREYEFLQTR</sequence>
<evidence type="ECO:0000313" key="6">
    <source>
        <dbReference type="EMBL" id="ODM12546.1"/>
    </source>
</evidence>
<dbReference type="InterPro" id="IPR050498">
    <property type="entry name" value="Ycf3"/>
</dbReference>
<name>A0A1E3A052_9FIRM</name>
<dbReference type="Proteomes" id="UP000094067">
    <property type="component" value="Unassembled WGS sequence"/>
</dbReference>
<dbReference type="PANTHER" id="PTHR44858">
    <property type="entry name" value="TETRATRICOPEPTIDE REPEAT PROTEIN 6"/>
    <property type="match status" value="1"/>
</dbReference>
<keyword evidence="2 3" id="KW-0802">TPR repeat</keyword>
<dbReference type="PROSITE" id="PS50005">
    <property type="entry name" value="TPR"/>
    <property type="match status" value="4"/>
</dbReference>
<feature type="repeat" description="TPR" evidence="3">
    <location>
        <begin position="111"/>
        <end position="144"/>
    </location>
</feature>
<feature type="repeat" description="TPR" evidence="3">
    <location>
        <begin position="72"/>
        <end position="105"/>
    </location>
</feature>
<dbReference type="InterPro" id="IPR019734">
    <property type="entry name" value="TPR_rpt"/>
</dbReference>
<evidence type="ECO:0000256" key="1">
    <source>
        <dbReference type="ARBA" id="ARBA00022737"/>
    </source>
</evidence>
<evidence type="ECO:0000313" key="7">
    <source>
        <dbReference type="Proteomes" id="UP000094067"/>
    </source>
</evidence>
<comment type="caution">
    <text evidence="5">The sequence shown here is derived from an EMBL/GenBank/DDBJ whole genome shotgun (WGS) entry which is preliminary data.</text>
</comment>
<evidence type="ECO:0000256" key="4">
    <source>
        <dbReference type="SAM" id="SignalP"/>
    </source>
</evidence>
<accession>A0A1E3A052</accession>
<feature type="signal peptide" evidence="4">
    <location>
        <begin position="1"/>
        <end position="33"/>
    </location>
</feature>
<proteinExistence type="predicted"/>
<evidence type="ECO:0000313" key="5">
    <source>
        <dbReference type="EMBL" id="ODM02029.1"/>
    </source>
</evidence>
<dbReference type="Pfam" id="PF13432">
    <property type="entry name" value="TPR_16"/>
    <property type="match status" value="2"/>
</dbReference>
<dbReference type="PANTHER" id="PTHR44858:SF1">
    <property type="entry name" value="UDP-N-ACETYLGLUCOSAMINE--PEPTIDE N-ACETYLGLUCOSAMINYLTRANSFERASE SPINDLY-RELATED"/>
    <property type="match status" value="1"/>
</dbReference>
<evidence type="ECO:0000313" key="8">
    <source>
        <dbReference type="Proteomes" id="UP000095003"/>
    </source>
</evidence>
<keyword evidence="5" id="KW-0449">Lipoprotein</keyword>
<dbReference type="AlphaFoldDB" id="A0A1E3A052"/>
<dbReference type="SUPFAM" id="SSF48452">
    <property type="entry name" value="TPR-like"/>
    <property type="match status" value="2"/>
</dbReference>
<dbReference type="EMBL" id="MCGH01000005">
    <property type="protein sequence ID" value="ODM02029.1"/>
    <property type="molecule type" value="Genomic_DNA"/>
</dbReference>
<dbReference type="SMART" id="SM00028">
    <property type="entry name" value="TPR"/>
    <property type="match status" value="5"/>
</dbReference>
<evidence type="ECO:0000256" key="3">
    <source>
        <dbReference type="PROSITE-ProRule" id="PRU00339"/>
    </source>
</evidence>
<evidence type="ECO:0000256" key="2">
    <source>
        <dbReference type="ARBA" id="ARBA00022803"/>
    </source>
</evidence>
<gene>
    <name evidence="6" type="ORF">BEH84_00260</name>
    <name evidence="5" type="ORF">BEI61_06028</name>
</gene>
<dbReference type="Pfam" id="PF13181">
    <property type="entry name" value="TPR_8"/>
    <property type="match status" value="2"/>
</dbReference>
<dbReference type="EMBL" id="MCGI01000001">
    <property type="protein sequence ID" value="ODM12546.1"/>
    <property type="molecule type" value="Genomic_DNA"/>
</dbReference>
<keyword evidence="4" id="KW-0732">Signal</keyword>
<feature type="repeat" description="TPR" evidence="3">
    <location>
        <begin position="278"/>
        <end position="311"/>
    </location>
</feature>
<organism evidence="5 7">
    <name type="scientific">Eisenbergiella tayi</name>
    <dbReference type="NCBI Taxonomy" id="1432052"/>
    <lineage>
        <taxon>Bacteria</taxon>
        <taxon>Bacillati</taxon>
        <taxon>Bacillota</taxon>
        <taxon>Clostridia</taxon>
        <taxon>Lachnospirales</taxon>
        <taxon>Lachnospiraceae</taxon>
        <taxon>Eisenbergiella</taxon>
    </lineage>
</organism>
<dbReference type="InterPro" id="IPR011990">
    <property type="entry name" value="TPR-like_helical_dom_sf"/>
</dbReference>
<feature type="repeat" description="TPR" evidence="3">
    <location>
        <begin position="145"/>
        <end position="178"/>
    </location>
</feature>
<dbReference type="Proteomes" id="UP000095003">
    <property type="component" value="Unassembled WGS sequence"/>
</dbReference>
<protein>
    <submittedName>
        <fullName evidence="5">Lipoprotein NlpI</fullName>
    </submittedName>
</protein>
<feature type="chain" id="PRO_5010658083" evidence="4">
    <location>
        <begin position="34"/>
        <end position="360"/>
    </location>
</feature>
<dbReference type="PATRIC" id="fig|1432052.3.peg.273"/>
<dbReference type="Gene3D" id="1.25.40.10">
    <property type="entry name" value="Tetratricopeptide repeat domain"/>
    <property type="match status" value="3"/>
</dbReference>
<keyword evidence="1" id="KW-0677">Repeat</keyword>